<proteinExistence type="predicted"/>
<keyword evidence="1" id="KW-0472">Membrane</keyword>
<name>A0A412P7J7_9BACE</name>
<feature type="transmembrane region" description="Helical" evidence="1">
    <location>
        <begin position="107"/>
        <end position="126"/>
    </location>
</feature>
<dbReference type="EMBL" id="QRWT01000016">
    <property type="protein sequence ID" value="RGT50099.1"/>
    <property type="molecule type" value="Genomic_DNA"/>
</dbReference>
<organism evidence="3 5">
    <name type="scientific">Bacteroides intestinalis</name>
    <dbReference type="NCBI Taxonomy" id="329854"/>
    <lineage>
        <taxon>Bacteria</taxon>
        <taxon>Pseudomonadati</taxon>
        <taxon>Bacteroidota</taxon>
        <taxon>Bacteroidia</taxon>
        <taxon>Bacteroidales</taxon>
        <taxon>Bacteroidaceae</taxon>
        <taxon>Bacteroides</taxon>
    </lineage>
</organism>
<keyword evidence="1" id="KW-0812">Transmembrane</keyword>
<feature type="transmembrane region" description="Helical" evidence="1">
    <location>
        <begin position="9"/>
        <end position="34"/>
    </location>
</feature>
<keyword evidence="5" id="KW-1185">Reference proteome</keyword>
<sequence length="128" mass="14645">MSHLIEENIYLIMAIVNLIPVLLLVLCSMFGKIRSDPFKIFIKSVVIDIVLFFVSLLVVLFIDMSLAMMVVLMIILQLIYFPIVGILLLFLSIGSDVNWAKDNWEKILLPFAILFLWLLGDIICIIQC</sequence>
<dbReference type="Proteomes" id="UP000284772">
    <property type="component" value="Unassembled WGS sequence"/>
</dbReference>
<dbReference type="AlphaFoldDB" id="A0A412P7J7"/>
<comment type="caution">
    <text evidence="3">The sequence shown here is derived from an EMBL/GenBank/DDBJ whole genome shotgun (WGS) entry which is preliminary data.</text>
</comment>
<reference evidence="2 4" key="1">
    <citation type="submission" date="2018-08" db="EMBL/GenBank/DDBJ databases">
        <title>A genome reference for cultivated species of the human gut microbiota.</title>
        <authorList>
            <person name="Zou Y."/>
            <person name="Xue W."/>
            <person name="Luo G."/>
        </authorList>
    </citation>
    <scope>NUCLEOTIDE SEQUENCE [LARGE SCALE GENOMIC DNA]</scope>
    <source>
        <strain evidence="2 4">AF19-10AC</strain>
    </source>
</reference>
<evidence type="ECO:0000313" key="4">
    <source>
        <dbReference type="Proteomes" id="UP000284772"/>
    </source>
</evidence>
<dbReference type="Proteomes" id="UP000291191">
    <property type="component" value="Unassembled WGS sequence"/>
</dbReference>
<feature type="transmembrane region" description="Helical" evidence="1">
    <location>
        <begin position="40"/>
        <end position="62"/>
    </location>
</feature>
<evidence type="ECO:0000256" key="1">
    <source>
        <dbReference type="SAM" id="Phobius"/>
    </source>
</evidence>
<feature type="transmembrane region" description="Helical" evidence="1">
    <location>
        <begin position="69"/>
        <end position="95"/>
    </location>
</feature>
<evidence type="ECO:0000313" key="2">
    <source>
        <dbReference type="EMBL" id="RGT50099.1"/>
    </source>
</evidence>
<keyword evidence="1" id="KW-1133">Transmembrane helix</keyword>
<dbReference type="RefSeq" id="WP_115502301.1">
    <property type="nucleotide sequence ID" value="NZ_CP041379.1"/>
</dbReference>
<reference evidence="3 5" key="2">
    <citation type="journal article" date="2019" name="Science, e1252229">
        <title>Invertible promoters mediate bacterial phase variation, antibiotic resistance, and host adaptation in the gut.</title>
        <authorList>
            <person name="Jiang X."/>
            <person name="Hall A.B."/>
            <person name="Arthur T.D."/>
            <person name="Plichta D.R."/>
            <person name="Covington C.T."/>
            <person name="Poyet M."/>
            <person name="Crothers J."/>
            <person name="Moses P.L."/>
            <person name="Tolonen A.C."/>
            <person name="Vlamakis H."/>
            <person name="Alm E.J."/>
            <person name="Xavier R.J."/>
        </authorList>
    </citation>
    <scope>NUCLEOTIDE SEQUENCE [LARGE SCALE GENOMIC DNA]</scope>
    <source>
        <strain evidence="5">bf_0095</strain>
        <strain evidence="3">Bf_0095</strain>
    </source>
</reference>
<gene>
    <name evidence="2" type="ORF">DWX27_14825</name>
    <name evidence="3" type="ORF">EAJ06_23970</name>
</gene>
<accession>A0A412P7J7</accession>
<protein>
    <submittedName>
        <fullName evidence="3">Uncharacterized protein</fullName>
    </submittedName>
</protein>
<evidence type="ECO:0000313" key="3">
    <source>
        <dbReference type="EMBL" id="RYT70210.1"/>
    </source>
</evidence>
<evidence type="ECO:0000313" key="5">
    <source>
        <dbReference type="Proteomes" id="UP000291191"/>
    </source>
</evidence>
<dbReference type="EMBL" id="RCXO01000081">
    <property type="protein sequence ID" value="RYT70210.1"/>
    <property type="molecule type" value="Genomic_DNA"/>
</dbReference>